<dbReference type="OrthoDB" id="2121828at2759"/>
<evidence type="ECO:0000256" key="7">
    <source>
        <dbReference type="SAM" id="SignalP"/>
    </source>
</evidence>
<dbReference type="CDD" id="cd13850">
    <property type="entry name" value="CuRO_1_Abr2_like"/>
    <property type="match status" value="1"/>
</dbReference>
<evidence type="ECO:0000259" key="8">
    <source>
        <dbReference type="Pfam" id="PF00394"/>
    </source>
</evidence>
<keyword evidence="5" id="KW-0186">Copper</keyword>
<evidence type="ECO:0000259" key="9">
    <source>
        <dbReference type="Pfam" id="PF07731"/>
    </source>
</evidence>
<comment type="similarity">
    <text evidence="1">Belongs to the multicopper oxidase family.</text>
</comment>
<evidence type="ECO:0000313" key="12">
    <source>
        <dbReference type="Proteomes" id="UP000664132"/>
    </source>
</evidence>
<proteinExistence type="inferred from homology"/>
<keyword evidence="2" id="KW-0479">Metal-binding</keyword>
<reference evidence="11" key="1">
    <citation type="submission" date="2021-02" db="EMBL/GenBank/DDBJ databases">
        <title>Genome sequence Cadophora malorum strain M34.</title>
        <authorList>
            <person name="Stefanovic E."/>
            <person name="Vu D."/>
            <person name="Scully C."/>
            <person name="Dijksterhuis J."/>
            <person name="Roader J."/>
            <person name="Houbraken J."/>
        </authorList>
    </citation>
    <scope>NUCLEOTIDE SEQUENCE</scope>
    <source>
        <strain evidence="11">M34</strain>
    </source>
</reference>
<dbReference type="Pfam" id="PF07731">
    <property type="entry name" value="Cu-oxidase_2"/>
    <property type="match status" value="1"/>
</dbReference>
<dbReference type="InterPro" id="IPR008972">
    <property type="entry name" value="Cupredoxin"/>
</dbReference>
<dbReference type="PANTHER" id="PTHR11709:SF488">
    <property type="entry name" value="LACCASE-RELATED"/>
    <property type="match status" value="1"/>
</dbReference>
<evidence type="ECO:0000256" key="5">
    <source>
        <dbReference type="ARBA" id="ARBA00023008"/>
    </source>
</evidence>
<feature type="signal peptide" evidence="7">
    <location>
        <begin position="1"/>
        <end position="21"/>
    </location>
</feature>
<evidence type="ECO:0000256" key="6">
    <source>
        <dbReference type="ARBA" id="ARBA00023180"/>
    </source>
</evidence>
<dbReference type="Pfam" id="PF00394">
    <property type="entry name" value="Cu-oxidase"/>
    <property type="match status" value="1"/>
</dbReference>
<sequence>MFAARIALAAVILLWAQSSKAALRTYNFTIHSGTRAPDGVSREVYLINDQQPGPLIEIDEGDELEVFVKNDLPVESTIHWHGLLQRGTPQMDGVPGVTQHQFPITPGGNFTYRFSVENEYGFYWYHSHFRAYYNDAIRGPLMIRPSPSRRRPFESLANSPAELEVLLRAERDAPSVLLNDWTHSLSDVIYEQYFETGAFPNCVDSLLANGQGRVQCLPESVLEGGTGLGLSPSSTMSMPSMQMRAAAVSSDMGASSMASDMTMVSDMTMAPSPTSPPSQAAVSSSTMEMSTLQEVKVLYLALGQRYSVMIKLDQSPGNYFLRFATYPAGDMQQVLEDQAIISYSDSTVNSTSMSVANDPASVWMLTNGSAKADVATLNPSLLSPFDGNKPPTNAADLTKSFAISQTGVTEWVIDGYPFAEPKTPILLGNVSDGWQANTTVYLPFNSTIDIIMTISKDSMDTMGHPMHLHGHKFWVLGSGEGPFPYSSVTDAPRSSINLQDPPFRDTAELPPSGWLVIRYVTDNPGAWLLHCHLQWHLVSGMALVLVEGERQIAEILNASNASTDATSDSNSQVGFAQCRATVFITVLGLLLVVLL</sequence>
<protein>
    <recommendedName>
        <fullName evidence="13">Laccase</fullName>
    </recommendedName>
</protein>
<dbReference type="EMBL" id="JAFJYH010000032">
    <property type="protein sequence ID" value="KAG4423604.1"/>
    <property type="molecule type" value="Genomic_DNA"/>
</dbReference>
<dbReference type="PANTHER" id="PTHR11709">
    <property type="entry name" value="MULTI-COPPER OXIDASE"/>
    <property type="match status" value="1"/>
</dbReference>
<dbReference type="InterPro" id="IPR011707">
    <property type="entry name" value="Cu-oxidase-like_N"/>
</dbReference>
<name>A0A8H7WF13_9HELO</name>
<dbReference type="Gene3D" id="2.60.40.420">
    <property type="entry name" value="Cupredoxins - blue copper proteins"/>
    <property type="match status" value="4"/>
</dbReference>
<feature type="chain" id="PRO_5034471228" description="Laccase" evidence="7">
    <location>
        <begin position="22"/>
        <end position="595"/>
    </location>
</feature>
<keyword evidence="4" id="KW-0560">Oxidoreductase</keyword>
<dbReference type="GO" id="GO:0005507">
    <property type="term" value="F:copper ion binding"/>
    <property type="evidence" value="ECO:0007669"/>
    <property type="project" value="InterPro"/>
</dbReference>
<dbReference type="InterPro" id="IPR002355">
    <property type="entry name" value="Cu_oxidase_Cu_BS"/>
</dbReference>
<organism evidence="11 12">
    <name type="scientific">Cadophora malorum</name>
    <dbReference type="NCBI Taxonomy" id="108018"/>
    <lineage>
        <taxon>Eukaryota</taxon>
        <taxon>Fungi</taxon>
        <taxon>Dikarya</taxon>
        <taxon>Ascomycota</taxon>
        <taxon>Pezizomycotina</taxon>
        <taxon>Leotiomycetes</taxon>
        <taxon>Helotiales</taxon>
        <taxon>Ploettnerulaceae</taxon>
        <taxon>Cadophora</taxon>
    </lineage>
</organism>
<dbReference type="InterPro" id="IPR011706">
    <property type="entry name" value="Cu-oxidase_C"/>
</dbReference>
<feature type="domain" description="Plastocyanin-like" evidence="9">
    <location>
        <begin position="436"/>
        <end position="549"/>
    </location>
</feature>
<dbReference type="SUPFAM" id="SSF49503">
    <property type="entry name" value="Cupredoxins"/>
    <property type="match status" value="3"/>
</dbReference>
<evidence type="ECO:0000256" key="2">
    <source>
        <dbReference type="ARBA" id="ARBA00022723"/>
    </source>
</evidence>
<gene>
    <name evidence="11" type="ORF">IFR04_003286</name>
</gene>
<feature type="domain" description="Plastocyanin-like" evidence="10">
    <location>
        <begin position="31"/>
        <end position="146"/>
    </location>
</feature>
<evidence type="ECO:0008006" key="13">
    <source>
        <dbReference type="Google" id="ProtNLM"/>
    </source>
</evidence>
<dbReference type="Proteomes" id="UP000664132">
    <property type="component" value="Unassembled WGS sequence"/>
</dbReference>
<feature type="domain" description="Plastocyanin-like" evidence="8">
    <location>
        <begin position="293"/>
        <end position="341"/>
    </location>
</feature>
<evidence type="ECO:0000259" key="10">
    <source>
        <dbReference type="Pfam" id="PF07732"/>
    </source>
</evidence>
<dbReference type="InterPro" id="IPR033138">
    <property type="entry name" value="Cu_oxidase_CS"/>
</dbReference>
<dbReference type="Pfam" id="PF07732">
    <property type="entry name" value="Cu-oxidase_3"/>
    <property type="match status" value="1"/>
</dbReference>
<dbReference type="InterPro" id="IPR001117">
    <property type="entry name" value="Cu-oxidase_2nd"/>
</dbReference>
<dbReference type="AlphaFoldDB" id="A0A8H7WF13"/>
<dbReference type="CDD" id="cd04207">
    <property type="entry name" value="CuRO_3_LCC_like"/>
    <property type="match status" value="1"/>
</dbReference>
<evidence type="ECO:0000313" key="11">
    <source>
        <dbReference type="EMBL" id="KAG4423604.1"/>
    </source>
</evidence>
<dbReference type="GO" id="GO:0016491">
    <property type="term" value="F:oxidoreductase activity"/>
    <property type="evidence" value="ECO:0007669"/>
    <property type="project" value="UniProtKB-KW"/>
</dbReference>
<evidence type="ECO:0000256" key="4">
    <source>
        <dbReference type="ARBA" id="ARBA00023002"/>
    </source>
</evidence>
<keyword evidence="3 7" id="KW-0732">Signal</keyword>
<evidence type="ECO:0000256" key="3">
    <source>
        <dbReference type="ARBA" id="ARBA00022729"/>
    </source>
</evidence>
<dbReference type="PROSITE" id="PS00079">
    <property type="entry name" value="MULTICOPPER_OXIDASE1"/>
    <property type="match status" value="1"/>
</dbReference>
<accession>A0A8H7WF13</accession>
<dbReference type="PROSITE" id="PS00080">
    <property type="entry name" value="MULTICOPPER_OXIDASE2"/>
    <property type="match status" value="1"/>
</dbReference>
<keyword evidence="12" id="KW-1185">Reference proteome</keyword>
<comment type="caution">
    <text evidence="11">The sequence shown here is derived from an EMBL/GenBank/DDBJ whole genome shotgun (WGS) entry which is preliminary data.</text>
</comment>
<dbReference type="InterPro" id="IPR045087">
    <property type="entry name" value="Cu-oxidase_fam"/>
</dbReference>
<evidence type="ECO:0000256" key="1">
    <source>
        <dbReference type="ARBA" id="ARBA00010609"/>
    </source>
</evidence>
<keyword evidence="6" id="KW-0325">Glycoprotein</keyword>